<dbReference type="PROSITE" id="PS51354">
    <property type="entry name" value="GLUTAREDOXIN_2"/>
    <property type="match status" value="1"/>
</dbReference>
<protein>
    <submittedName>
        <fullName evidence="3">Glutathione S-transferase</fullName>
    </submittedName>
</protein>
<dbReference type="PANTHER" id="PTHR43968">
    <property type="match status" value="1"/>
</dbReference>
<name>Q31IT0_HYDCU</name>
<evidence type="ECO:0000313" key="3">
    <source>
        <dbReference type="EMBL" id="ABB40943.1"/>
    </source>
</evidence>
<dbReference type="PROSITE" id="PS50404">
    <property type="entry name" value="GST_NTER"/>
    <property type="match status" value="1"/>
</dbReference>
<dbReference type="InterPro" id="IPR004045">
    <property type="entry name" value="Glutathione_S-Trfase_N"/>
</dbReference>
<dbReference type="SFLD" id="SFLDS00019">
    <property type="entry name" value="Glutathione_Transferase_(cytos"/>
    <property type="match status" value="1"/>
</dbReference>
<dbReference type="InterPro" id="IPR036282">
    <property type="entry name" value="Glutathione-S-Trfase_C_sf"/>
</dbReference>
<dbReference type="eggNOG" id="COG0625">
    <property type="taxonomic scope" value="Bacteria"/>
</dbReference>
<dbReference type="Pfam" id="PF13417">
    <property type="entry name" value="GST_N_3"/>
    <property type="match status" value="1"/>
</dbReference>
<dbReference type="SUPFAM" id="SSF47616">
    <property type="entry name" value="GST C-terminal domain-like"/>
    <property type="match status" value="1"/>
</dbReference>
<dbReference type="InterPro" id="IPR050983">
    <property type="entry name" value="GST_Omega/HSP26"/>
</dbReference>
<dbReference type="InterPro" id="IPR010987">
    <property type="entry name" value="Glutathione-S-Trfase_C-like"/>
</dbReference>
<keyword evidence="3" id="KW-0808">Transferase</keyword>
<organism evidence="3">
    <name type="scientific">Hydrogenovibrio crunogenus (strain DSM 25203 / XCL-2)</name>
    <name type="common">Thiomicrospira crunogena</name>
    <dbReference type="NCBI Taxonomy" id="317025"/>
    <lineage>
        <taxon>Bacteria</taxon>
        <taxon>Pseudomonadati</taxon>
        <taxon>Pseudomonadota</taxon>
        <taxon>Gammaproteobacteria</taxon>
        <taxon>Thiotrichales</taxon>
        <taxon>Piscirickettsiaceae</taxon>
        <taxon>Hydrogenovibrio</taxon>
    </lineage>
</organism>
<dbReference type="EMBL" id="CP000109">
    <property type="protein sequence ID" value="ABB40943.1"/>
    <property type="molecule type" value="Genomic_DNA"/>
</dbReference>
<feature type="domain" description="GST N-terminal" evidence="1">
    <location>
        <begin position="4"/>
        <end position="83"/>
    </location>
</feature>
<reference evidence="3" key="1">
    <citation type="submission" date="2006-07" db="EMBL/GenBank/DDBJ databases">
        <title>Complete sequence of Thiomicrospira crunogena XCL-2.</title>
        <authorList>
            <consortium name="US DOE Joint Genome Institute"/>
            <person name="Copeland A."/>
            <person name="Lucas S."/>
            <person name="Lapidus A."/>
            <person name="Barry K."/>
            <person name="Detter J.C."/>
            <person name="Glavina del Rio T."/>
            <person name="Hammon N."/>
            <person name="Israni S."/>
            <person name="Dalin E."/>
            <person name="Tice H."/>
            <person name="Pitluck S."/>
            <person name="Chain P."/>
            <person name="Malfatti S."/>
            <person name="Shin M."/>
            <person name="Vergez L."/>
            <person name="Schmutz J."/>
            <person name="Larimer F."/>
            <person name="Land M."/>
            <person name="Hauser L."/>
            <person name="Kyrpides N."/>
            <person name="Lykidis A."/>
            <person name="Scott K.M."/>
            <person name="Sievert S."/>
            <person name="Kerfeld C."/>
            <person name="Freyermuth S."/>
            <person name="Dobrinski K."/>
            <person name="Boller A."/>
            <person name="Fitzpatrick K."/>
            <person name="Thoma P."/>
            <person name="Moore J."/>
            <person name="Richardson P."/>
        </authorList>
    </citation>
    <scope>NUCLEOTIDE SEQUENCE</scope>
    <source>
        <strain evidence="3">XCL-2</strain>
    </source>
</reference>
<dbReference type="OrthoDB" id="9813092at2"/>
<dbReference type="PANTHER" id="PTHR43968:SF6">
    <property type="entry name" value="GLUTATHIONE S-TRANSFERASE OMEGA"/>
    <property type="match status" value="1"/>
</dbReference>
<dbReference type="GO" id="GO:0016740">
    <property type="term" value="F:transferase activity"/>
    <property type="evidence" value="ECO:0007669"/>
    <property type="project" value="UniProtKB-KW"/>
</dbReference>
<dbReference type="KEGG" id="tcx:Tcr_0347"/>
<dbReference type="Gene3D" id="1.20.1050.10">
    <property type="match status" value="1"/>
</dbReference>
<evidence type="ECO:0000259" key="2">
    <source>
        <dbReference type="PROSITE" id="PS50405"/>
    </source>
</evidence>
<dbReference type="Gene3D" id="3.40.30.10">
    <property type="entry name" value="Glutaredoxin"/>
    <property type="match status" value="1"/>
</dbReference>
<accession>Q31IT0</accession>
<dbReference type="SUPFAM" id="SSF52833">
    <property type="entry name" value="Thioredoxin-like"/>
    <property type="match status" value="1"/>
</dbReference>
<sequence length="246" mass="28926">MSESHPVLYSYRRCPYAMRARMGLYLSGVQVEQREIEFWDKPASMLQASPKGTVPVLVLPDGRVVEESFDIMLWALSQRDTYQWLDSKGELPVEQTALVTQCDYEFKTHLDHYKYADRFPEKPAKDYRAQGEIFLQQLEDRLQANRNQAEGEYLFGADISLADIALFPFIRQFAHVDKEWFATADYPALRQWLRQQMEADYFKAIMKNRPKWEAGHVPLWLDEPELMTKDQFRKKAQDMDGESKSH</sequence>
<feature type="domain" description="GST C-terminal" evidence="2">
    <location>
        <begin position="86"/>
        <end position="214"/>
    </location>
</feature>
<dbReference type="HOGENOM" id="CLU_090620_0_0_6"/>
<dbReference type="STRING" id="317025.Tcr_0347"/>
<dbReference type="PROSITE" id="PS50405">
    <property type="entry name" value="GST_CTER"/>
    <property type="match status" value="1"/>
</dbReference>
<dbReference type="AlphaFoldDB" id="Q31IT0"/>
<dbReference type="Pfam" id="PF13410">
    <property type="entry name" value="GST_C_2"/>
    <property type="match status" value="1"/>
</dbReference>
<dbReference type="CDD" id="cd03196">
    <property type="entry name" value="GST_C_5"/>
    <property type="match status" value="1"/>
</dbReference>
<dbReference type="InterPro" id="IPR036249">
    <property type="entry name" value="Thioredoxin-like_sf"/>
</dbReference>
<gene>
    <name evidence="3" type="ordered locus">Tcr_0347</name>
</gene>
<dbReference type="CDD" id="cd03060">
    <property type="entry name" value="GST_N_Omega_like"/>
    <property type="match status" value="1"/>
</dbReference>
<proteinExistence type="predicted"/>
<dbReference type="InterPro" id="IPR040079">
    <property type="entry name" value="Glutathione_S-Trfase"/>
</dbReference>
<evidence type="ECO:0000259" key="1">
    <source>
        <dbReference type="PROSITE" id="PS50404"/>
    </source>
</evidence>
<dbReference type="GO" id="GO:0005737">
    <property type="term" value="C:cytoplasm"/>
    <property type="evidence" value="ECO:0007669"/>
    <property type="project" value="TreeGrafter"/>
</dbReference>